<reference evidence="1 2" key="1">
    <citation type="journal article" date="2018" name="Sci. Rep.">
        <title>Comparative analysis of the Pocillopora damicornis genome highlights role of immune system in coral evolution.</title>
        <authorList>
            <person name="Cunning R."/>
            <person name="Bay R.A."/>
            <person name="Gillette P."/>
            <person name="Baker A.C."/>
            <person name="Traylor-Knowles N."/>
        </authorList>
    </citation>
    <scope>NUCLEOTIDE SEQUENCE [LARGE SCALE GENOMIC DNA]</scope>
    <source>
        <strain evidence="1">RSMAS</strain>
        <tissue evidence="1">Whole animal</tissue>
    </source>
</reference>
<dbReference type="Proteomes" id="UP000275408">
    <property type="component" value="Unassembled WGS sequence"/>
</dbReference>
<dbReference type="PANTHER" id="PTHR47510:SF3">
    <property type="entry name" value="ENDO_EXONUCLEASE_PHOSPHATASE DOMAIN-CONTAINING PROTEIN"/>
    <property type="match status" value="1"/>
</dbReference>
<accession>A0A3M6V604</accession>
<comment type="caution">
    <text evidence="1">The sequence shown here is derived from an EMBL/GenBank/DDBJ whole genome shotgun (WGS) entry which is preliminary data.</text>
</comment>
<dbReference type="STRING" id="46731.A0A3M6V604"/>
<evidence type="ECO:0000313" key="1">
    <source>
        <dbReference type="EMBL" id="RMX61299.1"/>
    </source>
</evidence>
<name>A0A3M6V604_POCDA</name>
<sequence>MRSLQHISEESLSALDLANLINDTFLSPMQDFTPLSAESFQLLQDHSTEQPFVISTHAVYLQLLSINLRKAFGPNGVPAWLLKENADLLFDTISDIINSSFAERHGTRSTVRVILFDYRKAFDLIDHVLLAGKLPALDIPVGVLFWIIDLLTDRTQRVKLGEDCLSKWRNVPAEVPEGTKLRPWLFILMITNINTSNTNLWR</sequence>
<gene>
    <name evidence="1" type="ORF">pdam_00023566</name>
</gene>
<dbReference type="PANTHER" id="PTHR47510">
    <property type="entry name" value="REVERSE TRANSCRIPTASE DOMAIN-CONTAINING PROTEIN"/>
    <property type="match status" value="1"/>
</dbReference>
<keyword evidence="2" id="KW-1185">Reference proteome</keyword>
<protein>
    <submittedName>
        <fullName evidence="1">Uncharacterized protein</fullName>
    </submittedName>
</protein>
<dbReference type="AlphaFoldDB" id="A0A3M6V604"/>
<dbReference type="EMBL" id="RCHS01000062">
    <property type="protein sequence ID" value="RMX61299.1"/>
    <property type="molecule type" value="Genomic_DNA"/>
</dbReference>
<dbReference type="OrthoDB" id="5982943at2759"/>
<organism evidence="1 2">
    <name type="scientific">Pocillopora damicornis</name>
    <name type="common">Cauliflower coral</name>
    <name type="synonym">Millepora damicornis</name>
    <dbReference type="NCBI Taxonomy" id="46731"/>
    <lineage>
        <taxon>Eukaryota</taxon>
        <taxon>Metazoa</taxon>
        <taxon>Cnidaria</taxon>
        <taxon>Anthozoa</taxon>
        <taxon>Hexacorallia</taxon>
        <taxon>Scleractinia</taxon>
        <taxon>Astrocoeniina</taxon>
        <taxon>Pocilloporidae</taxon>
        <taxon>Pocillopora</taxon>
    </lineage>
</organism>
<proteinExistence type="predicted"/>
<evidence type="ECO:0000313" key="2">
    <source>
        <dbReference type="Proteomes" id="UP000275408"/>
    </source>
</evidence>